<dbReference type="OrthoDB" id="9802792at2"/>
<dbReference type="EMBL" id="CP001712">
    <property type="protein sequence ID" value="EAR16291.1"/>
    <property type="molecule type" value="Genomic_DNA"/>
</dbReference>
<feature type="domain" description="DUF1508" evidence="2">
    <location>
        <begin position="9"/>
        <end position="49"/>
    </location>
</feature>
<dbReference type="InterPro" id="IPR051141">
    <property type="entry name" value="UPF0339_domain"/>
</dbReference>
<dbReference type="Pfam" id="PF07411">
    <property type="entry name" value="DUF1508"/>
    <property type="match status" value="2"/>
</dbReference>
<sequence length="106" mass="11789">MGKFEITQDKSGKFRFKLKARNGQIILSSQAYTTKSAAEKGIESVKINSNNISRIIRKRSNDGKFYFNLKAANGQIIGTSPLYNSKTGREGSIHTLKESKEVETST</sequence>
<reference evidence="3 4" key="1">
    <citation type="journal article" date="2009" name="J. Bacteriol.">
        <title>Complete genome sequence of Robiginitalea biformata HTCC2501.</title>
        <authorList>
            <person name="Oh H.M."/>
            <person name="Giovannoni S.J."/>
            <person name="Lee K."/>
            <person name="Ferriera S."/>
            <person name="Johnson J."/>
            <person name="Cho J.C."/>
        </authorList>
    </citation>
    <scope>NUCLEOTIDE SEQUENCE [LARGE SCALE GENOMIC DNA]</scope>
    <source>
        <strain evidence="4">ATCC BAA-864 / HTCC2501 / KCTC 12146</strain>
    </source>
</reference>
<evidence type="ECO:0000313" key="3">
    <source>
        <dbReference type="EMBL" id="EAR16291.1"/>
    </source>
</evidence>
<accession>A4CH83</accession>
<protein>
    <recommendedName>
        <fullName evidence="2">DUF1508 domain-containing protein</fullName>
    </recommendedName>
</protein>
<dbReference type="InterPro" id="IPR010879">
    <property type="entry name" value="DUF1508"/>
</dbReference>
<dbReference type="RefSeq" id="WP_015753048.1">
    <property type="nucleotide sequence ID" value="NC_013222.1"/>
</dbReference>
<keyword evidence="4" id="KW-1185">Reference proteome</keyword>
<evidence type="ECO:0000259" key="2">
    <source>
        <dbReference type="Pfam" id="PF07411"/>
    </source>
</evidence>
<name>A4CH83_ROBBH</name>
<gene>
    <name evidence="3" type="ordered locus">RB2501_05315</name>
</gene>
<dbReference type="eggNOG" id="COG3422">
    <property type="taxonomic scope" value="Bacteria"/>
</dbReference>
<evidence type="ECO:0000256" key="1">
    <source>
        <dbReference type="SAM" id="MobiDB-lite"/>
    </source>
</evidence>
<dbReference type="Proteomes" id="UP000009049">
    <property type="component" value="Chromosome"/>
</dbReference>
<dbReference type="InterPro" id="IPR036913">
    <property type="entry name" value="YegP-like_sf"/>
</dbReference>
<proteinExistence type="predicted"/>
<dbReference type="SUPFAM" id="SSF160113">
    <property type="entry name" value="YegP-like"/>
    <property type="match status" value="2"/>
</dbReference>
<evidence type="ECO:0000313" key="4">
    <source>
        <dbReference type="Proteomes" id="UP000009049"/>
    </source>
</evidence>
<feature type="domain" description="DUF1508" evidence="2">
    <location>
        <begin position="61"/>
        <end position="98"/>
    </location>
</feature>
<dbReference type="PANTHER" id="PTHR40606">
    <property type="match status" value="1"/>
</dbReference>
<dbReference type="STRING" id="313596.RB2501_05315"/>
<organism evidence="3 4">
    <name type="scientific">Robiginitalea biformata (strain ATCC BAA-864 / DSM 15991 / KCTC 12146 / HTCC2501)</name>
    <dbReference type="NCBI Taxonomy" id="313596"/>
    <lineage>
        <taxon>Bacteria</taxon>
        <taxon>Pseudomonadati</taxon>
        <taxon>Bacteroidota</taxon>
        <taxon>Flavobacteriia</taxon>
        <taxon>Flavobacteriales</taxon>
        <taxon>Flavobacteriaceae</taxon>
        <taxon>Robiginitalea</taxon>
    </lineage>
</organism>
<feature type="compositionally biased region" description="Basic and acidic residues" evidence="1">
    <location>
        <begin position="87"/>
        <end position="106"/>
    </location>
</feature>
<dbReference type="KEGG" id="rbi:RB2501_05315"/>
<dbReference type="Gene3D" id="2.30.29.80">
    <property type="match status" value="1"/>
</dbReference>
<feature type="region of interest" description="Disordered" evidence="1">
    <location>
        <begin position="83"/>
        <end position="106"/>
    </location>
</feature>
<dbReference type="AlphaFoldDB" id="A4CH83"/>
<dbReference type="PANTHER" id="PTHR40606:SF1">
    <property type="entry name" value="UPF0339 PROTEIN YEGP"/>
    <property type="match status" value="1"/>
</dbReference>
<dbReference type="HOGENOM" id="CLU_163886_0_0_10"/>